<evidence type="ECO:0000256" key="16">
    <source>
        <dbReference type="ARBA" id="ARBA00067900"/>
    </source>
</evidence>
<evidence type="ECO:0000256" key="8">
    <source>
        <dbReference type="ARBA" id="ARBA00022794"/>
    </source>
</evidence>
<dbReference type="PANTHER" id="PTHR21715">
    <property type="entry name" value="RH04127P"/>
    <property type="match status" value="1"/>
</dbReference>
<evidence type="ECO:0000256" key="13">
    <source>
        <dbReference type="ARBA" id="ARBA00023306"/>
    </source>
</evidence>
<evidence type="ECO:0000256" key="3">
    <source>
        <dbReference type="ARBA" id="ARBA00022490"/>
    </source>
</evidence>
<dbReference type="PROSITE" id="PS50020">
    <property type="entry name" value="WW_DOMAIN_2"/>
    <property type="match status" value="1"/>
</dbReference>
<evidence type="ECO:0000256" key="10">
    <source>
        <dbReference type="ARBA" id="ARBA00023204"/>
    </source>
</evidence>
<feature type="non-terminal residue" evidence="18">
    <location>
        <position position="123"/>
    </location>
</feature>
<keyword evidence="10" id="KW-0234">DNA repair</keyword>
<comment type="subunit">
    <text evidence="15">Interacts (via N-terminus) with ATRIP. Interacts with ATM, ATR and MDC1. Interacts with XPA (via N-terminus) upon UV irradiation. Interacts with CEP83, CCDC92, TTBK2, DVL3, NPHP3 and weakly with NPHP4. Interacts with DZIP1.</text>
</comment>
<evidence type="ECO:0000256" key="11">
    <source>
        <dbReference type="ARBA" id="ARBA00023212"/>
    </source>
</evidence>
<organism evidence="18 19">
    <name type="scientific">Furnarius figulus</name>
    <dbReference type="NCBI Taxonomy" id="463165"/>
    <lineage>
        <taxon>Eukaryota</taxon>
        <taxon>Metazoa</taxon>
        <taxon>Chordata</taxon>
        <taxon>Craniata</taxon>
        <taxon>Vertebrata</taxon>
        <taxon>Euteleostomi</taxon>
        <taxon>Archelosauria</taxon>
        <taxon>Archosauria</taxon>
        <taxon>Dinosauria</taxon>
        <taxon>Saurischia</taxon>
        <taxon>Theropoda</taxon>
        <taxon>Coelurosauria</taxon>
        <taxon>Aves</taxon>
        <taxon>Neognathae</taxon>
        <taxon>Neoaves</taxon>
        <taxon>Telluraves</taxon>
        <taxon>Australaves</taxon>
        <taxon>Passeriformes</taxon>
        <taxon>Furnariidae</taxon>
        <taxon>Furnarius</taxon>
    </lineage>
</organism>
<proteinExistence type="predicted"/>
<keyword evidence="19" id="KW-1185">Reference proteome</keyword>
<reference evidence="18 19" key="1">
    <citation type="submission" date="2019-09" db="EMBL/GenBank/DDBJ databases">
        <title>Bird 10,000 Genomes (B10K) Project - Family phase.</title>
        <authorList>
            <person name="Zhang G."/>
        </authorList>
    </citation>
    <scope>NUCLEOTIDE SEQUENCE [LARGE SCALE GENOMIC DNA]</scope>
    <source>
        <strain evidence="18">B10K-DU-003-06</strain>
    </source>
</reference>
<protein>
    <recommendedName>
        <fullName evidence="16">Centrosomal protein of 164 kDa</fullName>
    </recommendedName>
</protein>
<keyword evidence="8" id="KW-0970">Cilium biogenesis/degradation</keyword>
<dbReference type="GO" id="GO:0051301">
    <property type="term" value="P:cell division"/>
    <property type="evidence" value="ECO:0007669"/>
    <property type="project" value="UniProtKB-KW"/>
</dbReference>
<dbReference type="Proteomes" id="UP000529852">
    <property type="component" value="Unassembled WGS sequence"/>
</dbReference>
<evidence type="ECO:0000256" key="6">
    <source>
        <dbReference type="ARBA" id="ARBA00022763"/>
    </source>
</evidence>
<keyword evidence="9" id="KW-0175">Coiled coil</keyword>
<accession>A0A7K5B1R4</accession>
<keyword evidence="3" id="KW-0963">Cytoplasm</keyword>
<keyword evidence="6" id="KW-0227">DNA damage</keyword>
<dbReference type="GO" id="GO:0005814">
    <property type="term" value="C:centriole"/>
    <property type="evidence" value="ECO:0007669"/>
    <property type="project" value="UniProtKB-SubCell"/>
</dbReference>
<dbReference type="GO" id="GO:0006281">
    <property type="term" value="P:DNA repair"/>
    <property type="evidence" value="ECO:0007669"/>
    <property type="project" value="UniProtKB-KW"/>
</dbReference>
<dbReference type="InterPro" id="IPR036020">
    <property type="entry name" value="WW_dom_sf"/>
</dbReference>
<keyword evidence="13" id="KW-0131">Cell cycle</keyword>
<dbReference type="InterPro" id="IPR001202">
    <property type="entry name" value="WW_dom"/>
</dbReference>
<comment type="subcellular location">
    <subcellularLocation>
        <location evidence="1">Cytoplasm</location>
        <location evidence="1">Cytoskeleton</location>
        <location evidence="1">Microtubule organizing center</location>
        <location evidence="1">Centrosome</location>
        <location evidence="1">Centriole</location>
    </subcellularLocation>
    <subcellularLocation>
        <location evidence="2">Nucleus</location>
    </subcellularLocation>
</comment>
<dbReference type="GO" id="GO:0030030">
    <property type="term" value="P:cell projection organization"/>
    <property type="evidence" value="ECO:0007669"/>
    <property type="project" value="UniProtKB-KW"/>
</dbReference>
<evidence type="ECO:0000256" key="9">
    <source>
        <dbReference type="ARBA" id="ARBA00023054"/>
    </source>
</evidence>
<dbReference type="EMBL" id="VYZD01000402">
    <property type="protein sequence ID" value="NWR89993.1"/>
    <property type="molecule type" value="Genomic_DNA"/>
</dbReference>
<sequence>MAGAVRIGNQLILEEDYNDSYVPDEQEIRNFAPIIGIDPEKESELLWLARECLVAPLPPDWKPCQDTTGDVYYFNFANGQSTWEHPCDEHYRQLVIREREKLLARSGLKKKEKKEKKQKKEKK</sequence>
<comment type="function">
    <text evidence="14">Plays a role in microtubule organization and/or maintenance for the formation of primary cilia (PC), a microtubule-based structure that protrudes from the surface of epithelial cells. Plays a critical role in G2/M checkpoint and nuclear divisions. A key player in the DNA damage-activated ATR/ATM signaling cascade since it is required for the proper phosphorylation of H2AX, RPA, CHEK2 and CHEK1. Plays a critical role in chromosome segregation, acting as a mediator required for the maintenance of genomic stability through modulation of MDC1, RPA and CHEK1.</text>
</comment>
<dbReference type="InterPro" id="IPR053233">
    <property type="entry name" value="ABRA-related"/>
</dbReference>
<comment type="caution">
    <text evidence="18">The sequence shown here is derived from an EMBL/GenBank/DDBJ whole genome shotgun (WGS) entry which is preliminary data.</text>
</comment>
<keyword evidence="5" id="KW-0132">Cell division</keyword>
<dbReference type="PROSITE" id="PS01159">
    <property type="entry name" value="WW_DOMAIN_1"/>
    <property type="match status" value="1"/>
</dbReference>
<evidence type="ECO:0000256" key="2">
    <source>
        <dbReference type="ARBA" id="ARBA00004123"/>
    </source>
</evidence>
<evidence type="ECO:0000256" key="14">
    <source>
        <dbReference type="ARBA" id="ARBA00056906"/>
    </source>
</evidence>
<keyword evidence="12" id="KW-0539">Nucleus</keyword>
<dbReference type="Gene3D" id="3.30.1470.10">
    <property type="entry name" value="Photosystem I PsaD, reaction center subunit II"/>
    <property type="match status" value="1"/>
</dbReference>
<evidence type="ECO:0000256" key="1">
    <source>
        <dbReference type="ARBA" id="ARBA00004114"/>
    </source>
</evidence>
<dbReference type="Pfam" id="PF00397">
    <property type="entry name" value="WW"/>
    <property type="match status" value="1"/>
</dbReference>
<evidence type="ECO:0000313" key="18">
    <source>
        <dbReference type="EMBL" id="NWR89993.1"/>
    </source>
</evidence>
<dbReference type="FunFam" id="3.30.1470.10:FF:000001">
    <property type="entry name" value="Centrosomal protein of 164 kDa"/>
    <property type="match status" value="1"/>
</dbReference>
<evidence type="ECO:0000259" key="17">
    <source>
        <dbReference type="PROSITE" id="PS50020"/>
    </source>
</evidence>
<dbReference type="AlphaFoldDB" id="A0A7K5B1R4"/>
<dbReference type="CDD" id="cd00201">
    <property type="entry name" value="WW"/>
    <property type="match status" value="1"/>
</dbReference>
<dbReference type="GO" id="GO:0005634">
    <property type="term" value="C:nucleus"/>
    <property type="evidence" value="ECO:0007669"/>
    <property type="project" value="UniProtKB-SubCell"/>
</dbReference>
<dbReference type="PANTHER" id="PTHR21715:SF0">
    <property type="entry name" value="RH04127P"/>
    <property type="match status" value="1"/>
</dbReference>
<evidence type="ECO:0000256" key="15">
    <source>
        <dbReference type="ARBA" id="ARBA00061715"/>
    </source>
</evidence>
<feature type="domain" description="WW" evidence="17">
    <location>
        <begin position="55"/>
        <end position="88"/>
    </location>
</feature>
<feature type="non-terminal residue" evidence="18">
    <location>
        <position position="1"/>
    </location>
</feature>
<keyword evidence="7" id="KW-0498">Mitosis</keyword>
<evidence type="ECO:0000256" key="12">
    <source>
        <dbReference type="ARBA" id="ARBA00023242"/>
    </source>
</evidence>
<evidence type="ECO:0000256" key="4">
    <source>
        <dbReference type="ARBA" id="ARBA00022553"/>
    </source>
</evidence>
<gene>
    <name evidence="18" type="primary">Cep164</name>
    <name evidence="18" type="ORF">FURFIG_R02467</name>
</gene>
<keyword evidence="4" id="KW-0597">Phosphoprotein</keyword>
<evidence type="ECO:0000313" key="19">
    <source>
        <dbReference type="Proteomes" id="UP000529852"/>
    </source>
</evidence>
<name>A0A7K5B1R4_9FURN</name>
<evidence type="ECO:0000256" key="5">
    <source>
        <dbReference type="ARBA" id="ARBA00022618"/>
    </source>
</evidence>
<evidence type="ECO:0000256" key="7">
    <source>
        <dbReference type="ARBA" id="ARBA00022776"/>
    </source>
</evidence>
<keyword evidence="11" id="KW-0206">Cytoskeleton</keyword>
<dbReference type="SUPFAM" id="SSF51045">
    <property type="entry name" value="WW domain"/>
    <property type="match status" value="1"/>
</dbReference>
<dbReference type="SMART" id="SM00456">
    <property type="entry name" value="WW"/>
    <property type="match status" value="1"/>
</dbReference>
<dbReference type="GO" id="GO:0097539">
    <property type="term" value="C:ciliary transition fiber"/>
    <property type="evidence" value="ECO:0007669"/>
    <property type="project" value="UniProtKB-ARBA"/>
</dbReference>